<organism evidence="3 4">
    <name type="scientific">Paenimyroides ceti</name>
    <dbReference type="NCBI Taxonomy" id="395087"/>
    <lineage>
        <taxon>Bacteria</taxon>
        <taxon>Pseudomonadati</taxon>
        <taxon>Bacteroidota</taxon>
        <taxon>Flavobacteriia</taxon>
        <taxon>Flavobacteriales</taxon>
        <taxon>Flavobacteriaceae</taxon>
        <taxon>Paenimyroides</taxon>
    </lineage>
</organism>
<evidence type="ECO:0000256" key="1">
    <source>
        <dbReference type="ARBA" id="ARBA00022679"/>
    </source>
</evidence>
<name>A0ABT8CQ72_9FLAO</name>
<comment type="caution">
    <text evidence="3">The sequence shown here is derived from an EMBL/GenBank/DDBJ whole genome shotgun (WGS) entry which is preliminary data.</text>
</comment>
<keyword evidence="1 3" id="KW-0808">Transferase</keyword>
<accession>A0ABT8CQ72</accession>
<evidence type="ECO:0000259" key="2">
    <source>
        <dbReference type="Pfam" id="PF01648"/>
    </source>
</evidence>
<dbReference type="Gene3D" id="3.90.470.20">
    <property type="entry name" value="4'-phosphopantetheinyl transferase domain"/>
    <property type="match status" value="1"/>
</dbReference>
<gene>
    <name evidence="3" type="ORF">QW060_01150</name>
</gene>
<protein>
    <submittedName>
        <fullName evidence="3">4'-phosphopantetheinyl transferase superfamily protein</fullName>
    </submittedName>
</protein>
<dbReference type="GO" id="GO:0016740">
    <property type="term" value="F:transferase activity"/>
    <property type="evidence" value="ECO:0007669"/>
    <property type="project" value="UniProtKB-KW"/>
</dbReference>
<dbReference type="Proteomes" id="UP001242368">
    <property type="component" value="Unassembled WGS sequence"/>
</dbReference>
<dbReference type="InterPro" id="IPR008278">
    <property type="entry name" value="4-PPantetheinyl_Trfase_dom"/>
</dbReference>
<feature type="domain" description="4'-phosphopantetheinyl transferase" evidence="2">
    <location>
        <begin position="104"/>
        <end position="206"/>
    </location>
</feature>
<dbReference type="SUPFAM" id="SSF56214">
    <property type="entry name" value="4'-phosphopantetheinyl transferase"/>
    <property type="match status" value="2"/>
</dbReference>
<dbReference type="Pfam" id="PF01648">
    <property type="entry name" value="ACPS"/>
    <property type="match status" value="1"/>
</dbReference>
<evidence type="ECO:0000313" key="4">
    <source>
        <dbReference type="Proteomes" id="UP001242368"/>
    </source>
</evidence>
<sequence length="214" mass="24557">MPLFLKQTINATTDLLVWKITEDVATLFKNTPLRDVHLARFEKMLSDTHRCGFLSVRHLLKAAGYSDLNLFYDENGKPHLSDGKHISISHSFGFSTIIISAENVGVDIEMQREKIIRIADKFIGSEAAFLSAENQSLYIKNLSVIWGAKEALFKMCNSRSLSFKQDMHIQPFNLDETVGNAYINCHMTDFSKKFYFHFKEIDNYTLVYALEKES</sequence>
<reference evidence="4" key="1">
    <citation type="journal article" date="2019" name="Int. J. Syst. Evol. Microbiol.">
        <title>The Global Catalogue of Microorganisms (GCM) 10K type strain sequencing project: providing services to taxonomists for standard genome sequencing and annotation.</title>
        <authorList>
            <consortium name="The Broad Institute Genomics Platform"/>
            <consortium name="The Broad Institute Genome Sequencing Center for Infectious Disease"/>
            <person name="Wu L."/>
            <person name="Ma J."/>
        </authorList>
    </citation>
    <scope>NUCLEOTIDE SEQUENCE [LARGE SCALE GENOMIC DNA]</scope>
    <source>
        <strain evidence="4">CECT 7184</strain>
    </source>
</reference>
<dbReference type="RefSeq" id="WP_290361887.1">
    <property type="nucleotide sequence ID" value="NZ_JAUFQU010000001.1"/>
</dbReference>
<dbReference type="EMBL" id="JAUFQU010000001">
    <property type="protein sequence ID" value="MDN3705732.1"/>
    <property type="molecule type" value="Genomic_DNA"/>
</dbReference>
<dbReference type="InterPro" id="IPR037143">
    <property type="entry name" value="4-PPantetheinyl_Trfase_dom_sf"/>
</dbReference>
<proteinExistence type="predicted"/>
<keyword evidence="4" id="KW-1185">Reference proteome</keyword>
<evidence type="ECO:0000313" key="3">
    <source>
        <dbReference type="EMBL" id="MDN3705732.1"/>
    </source>
</evidence>